<protein>
    <submittedName>
        <fullName evidence="3">Uncharacterized protein</fullName>
    </submittedName>
</protein>
<evidence type="ECO:0000313" key="4">
    <source>
        <dbReference type="Proteomes" id="UP000054144"/>
    </source>
</evidence>
<feature type="transmembrane region" description="Helical" evidence="2">
    <location>
        <begin position="6"/>
        <end position="21"/>
    </location>
</feature>
<keyword evidence="2" id="KW-1133">Transmembrane helix</keyword>
<proteinExistence type="predicted"/>
<organism evidence="3 4">
    <name type="scientific">Fistulina hepatica ATCC 64428</name>
    <dbReference type="NCBI Taxonomy" id="1128425"/>
    <lineage>
        <taxon>Eukaryota</taxon>
        <taxon>Fungi</taxon>
        <taxon>Dikarya</taxon>
        <taxon>Basidiomycota</taxon>
        <taxon>Agaricomycotina</taxon>
        <taxon>Agaricomycetes</taxon>
        <taxon>Agaricomycetidae</taxon>
        <taxon>Agaricales</taxon>
        <taxon>Fistulinaceae</taxon>
        <taxon>Fistulina</taxon>
    </lineage>
</organism>
<feature type="transmembrane region" description="Helical" evidence="2">
    <location>
        <begin position="165"/>
        <end position="187"/>
    </location>
</feature>
<dbReference type="Proteomes" id="UP000054144">
    <property type="component" value="Unassembled WGS sequence"/>
</dbReference>
<evidence type="ECO:0000256" key="2">
    <source>
        <dbReference type="SAM" id="Phobius"/>
    </source>
</evidence>
<sequence>MIEFEGILWIASFCIGFWLMASDHLPEVRMGGALITTRWSKRRQELLRDLQMSGRRYRVPPPKYALYRLPIDTLIFWLVVIPFLISLCWTLGRASTLYLDKLDARAGAEHPQESSRESPLSAHAVGERGGADASGRPRKTSMGNKCKHANSGFVHPAFRLLRLDFATLEVAILYMLSRLYLCMFFLARQYPRFRACLAIFMKPVAIFIIHACDVALAFLAILGETLFVAIIRAILAPVAGSTATTVGSKIDSSASASAVKTLPTTESLPYLTNSSSDSTIPSEGSLESLEDVDMPGTFSHIELEQECSSREAALLKMMYAEDRSSSRSEDGPFVNSVASNGVARLGRKTRFQAPIILHPAQEQETIATWRRNRRDNFFSQIGESSRRRRTSPPPQ</sequence>
<keyword evidence="4" id="KW-1185">Reference proteome</keyword>
<gene>
    <name evidence="3" type="ORF">FISHEDRAFT_77347</name>
</gene>
<name>A0A0D7A491_9AGAR</name>
<evidence type="ECO:0000313" key="3">
    <source>
        <dbReference type="EMBL" id="KIY44726.1"/>
    </source>
</evidence>
<feature type="compositionally biased region" description="Basic residues" evidence="1">
    <location>
        <begin position="386"/>
        <end position="395"/>
    </location>
</feature>
<keyword evidence="2" id="KW-0812">Transmembrane</keyword>
<feature type="transmembrane region" description="Helical" evidence="2">
    <location>
        <begin position="199"/>
        <end position="222"/>
    </location>
</feature>
<feature type="transmembrane region" description="Helical" evidence="2">
    <location>
        <begin position="74"/>
        <end position="92"/>
    </location>
</feature>
<feature type="region of interest" description="Disordered" evidence="1">
    <location>
        <begin position="371"/>
        <end position="395"/>
    </location>
</feature>
<keyword evidence="2" id="KW-0472">Membrane</keyword>
<dbReference type="AlphaFoldDB" id="A0A0D7A491"/>
<feature type="region of interest" description="Disordered" evidence="1">
    <location>
        <begin position="109"/>
        <end position="144"/>
    </location>
</feature>
<reference evidence="3 4" key="1">
    <citation type="journal article" date="2015" name="Fungal Genet. Biol.">
        <title>Evolution of novel wood decay mechanisms in Agaricales revealed by the genome sequences of Fistulina hepatica and Cylindrobasidium torrendii.</title>
        <authorList>
            <person name="Floudas D."/>
            <person name="Held B.W."/>
            <person name="Riley R."/>
            <person name="Nagy L.G."/>
            <person name="Koehler G."/>
            <person name="Ransdell A.S."/>
            <person name="Younus H."/>
            <person name="Chow J."/>
            <person name="Chiniquy J."/>
            <person name="Lipzen A."/>
            <person name="Tritt A."/>
            <person name="Sun H."/>
            <person name="Haridas S."/>
            <person name="LaButti K."/>
            <person name="Ohm R.A."/>
            <person name="Kues U."/>
            <person name="Blanchette R.A."/>
            <person name="Grigoriev I.V."/>
            <person name="Minto R.E."/>
            <person name="Hibbett D.S."/>
        </authorList>
    </citation>
    <scope>NUCLEOTIDE SEQUENCE [LARGE SCALE GENOMIC DNA]</scope>
    <source>
        <strain evidence="3 4">ATCC 64428</strain>
    </source>
</reference>
<evidence type="ECO:0000256" key="1">
    <source>
        <dbReference type="SAM" id="MobiDB-lite"/>
    </source>
</evidence>
<dbReference type="EMBL" id="KN882067">
    <property type="protein sequence ID" value="KIY44726.1"/>
    <property type="molecule type" value="Genomic_DNA"/>
</dbReference>
<accession>A0A0D7A491</accession>